<keyword evidence="2" id="KW-0963">Cytoplasm</keyword>
<keyword evidence="6" id="KW-0969">Cilium</keyword>
<dbReference type="RefSeq" id="WP_420820840.1">
    <property type="nucleotide sequence ID" value="NZ_SGWV01000012.1"/>
</dbReference>
<keyword evidence="6" id="KW-0966">Cell projection</keyword>
<dbReference type="GO" id="GO:0044781">
    <property type="term" value="P:bacterial-type flagellum organization"/>
    <property type="evidence" value="ECO:0007669"/>
    <property type="project" value="UniProtKB-KW"/>
</dbReference>
<name>A0A4Q7LAQ3_9BURK</name>
<evidence type="ECO:0000256" key="2">
    <source>
        <dbReference type="ARBA" id="ARBA00022490"/>
    </source>
</evidence>
<sequence>MLPTMTTTATPPVITPSTTPHTALLQYYEAIENASRDMLQAARDGDWDRVVKLEGACAVLISQLKHAATGTALAGEEAQLKARIMQRILLNDAEIRYLAEPWLEDIDQMLSGQPRQVMH</sequence>
<comment type="caution">
    <text evidence="6">The sequence shown here is derived from an EMBL/GenBank/DDBJ whole genome shotgun (WGS) entry which is preliminary data.</text>
</comment>
<gene>
    <name evidence="6" type="ORF">EV685_3799</name>
</gene>
<dbReference type="Gene3D" id="1.20.58.380">
    <property type="entry name" value="Flagellar protein flit"/>
    <property type="match status" value="1"/>
</dbReference>
<evidence type="ECO:0000256" key="4">
    <source>
        <dbReference type="ARBA" id="ARBA00023186"/>
    </source>
</evidence>
<keyword evidence="4" id="KW-0143">Chaperone</keyword>
<dbReference type="Pfam" id="PF05400">
    <property type="entry name" value="FliT"/>
    <property type="match status" value="1"/>
</dbReference>
<dbReference type="AlphaFoldDB" id="A0A4Q7LAQ3"/>
<dbReference type="Proteomes" id="UP000293433">
    <property type="component" value="Unassembled WGS sequence"/>
</dbReference>
<evidence type="ECO:0000256" key="1">
    <source>
        <dbReference type="ARBA" id="ARBA00004514"/>
    </source>
</evidence>
<keyword evidence="7" id="KW-1185">Reference proteome</keyword>
<reference evidence="6 7" key="1">
    <citation type="submission" date="2019-02" db="EMBL/GenBank/DDBJ databases">
        <title>Genomic Encyclopedia of Type Strains, Phase IV (KMG-IV): sequencing the most valuable type-strain genomes for metagenomic binning, comparative biology and taxonomic classification.</title>
        <authorList>
            <person name="Goeker M."/>
        </authorList>
    </citation>
    <scope>NUCLEOTIDE SEQUENCE [LARGE SCALE GENOMIC DNA]</scope>
    <source>
        <strain evidence="6 7">DSM 10617</strain>
    </source>
</reference>
<protein>
    <recommendedName>
        <fullName evidence="5">Flagellar protein FliT</fullName>
    </recommendedName>
</protein>
<organism evidence="6 7">
    <name type="scientific">Sphaerotilus mobilis</name>
    <dbReference type="NCBI Taxonomy" id="47994"/>
    <lineage>
        <taxon>Bacteria</taxon>
        <taxon>Pseudomonadati</taxon>
        <taxon>Pseudomonadota</taxon>
        <taxon>Betaproteobacteria</taxon>
        <taxon>Burkholderiales</taxon>
        <taxon>Sphaerotilaceae</taxon>
        <taxon>Sphaerotilus</taxon>
    </lineage>
</organism>
<evidence type="ECO:0000313" key="7">
    <source>
        <dbReference type="Proteomes" id="UP000293433"/>
    </source>
</evidence>
<evidence type="ECO:0000256" key="3">
    <source>
        <dbReference type="ARBA" id="ARBA00022795"/>
    </source>
</evidence>
<keyword evidence="3" id="KW-1005">Bacterial flagellum biogenesis</keyword>
<keyword evidence="6" id="KW-0282">Flagellum</keyword>
<proteinExistence type="predicted"/>
<dbReference type="InterPro" id="IPR008622">
    <property type="entry name" value="FliT"/>
</dbReference>
<comment type="subcellular location">
    <subcellularLocation>
        <location evidence="1">Cytoplasm</location>
        <location evidence="1">Cytosol</location>
    </subcellularLocation>
</comment>
<evidence type="ECO:0000313" key="6">
    <source>
        <dbReference type="EMBL" id="RZS47589.1"/>
    </source>
</evidence>
<accession>A0A4Q7LAQ3</accession>
<evidence type="ECO:0000256" key="5">
    <source>
        <dbReference type="ARBA" id="ARBA00093797"/>
    </source>
</evidence>
<dbReference type="EMBL" id="SGWV01000012">
    <property type="protein sequence ID" value="RZS47589.1"/>
    <property type="molecule type" value="Genomic_DNA"/>
</dbReference>